<comment type="caution">
    <text evidence="1">The sequence shown here is derived from an EMBL/GenBank/DDBJ whole genome shotgun (WGS) entry which is preliminary data.</text>
</comment>
<reference evidence="1 3" key="1">
    <citation type="submission" date="2014-12" db="EMBL/GenBank/DDBJ databases">
        <title>Draft genome sequences of 29 type strains of Enterococci.</title>
        <authorList>
            <person name="Zhong Z."/>
            <person name="Sun Z."/>
            <person name="Liu W."/>
            <person name="Zhang W."/>
            <person name="Zhang H."/>
        </authorList>
    </citation>
    <scope>NUCLEOTIDE SEQUENCE [LARGE SCALE GENOMIC DNA]</scope>
    <source>
        <strain evidence="1 3">DSM 21207</strain>
    </source>
</reference>
<evidence type="ECO:0000313" key="3">
    <source>
        <dbReference type="Proteomes" id="UP000182835"/>
    </source>
</evidence>
<dbReference type="InterPro" id="IPR041492">
    <property type="entry name" value="HAD_2"/>
</dbReference>
<dbReference type="SFLD" id="SFLDG01129">
    <property type="entry name" value="C1.5:_HAD__Beta-PGM__Phosphata"/>
    <property type="match status" value="1"/>
</dbReference>
<dbReference type="InterPro" id="IPR006439">
    <property type="entry name" value="HAD-SF_hydro_IA"/>
</dbReference>
<keyword evidence="4" id="KW-1185">Reference proteome</keyword>
<dbReference type="Gene3D" id="3.40.50.1000">
    <property type="entry name" value="HAD superfamily/HAD-like"/>
    <property type="match status" value="1"/>
</dbReference>
<dbReference type="Gene3D" id="1.10.150.240">
    <property type="entry name" value="Putative phosphatase, domain 2"/>
    <property type="match status" value="1"/>
</dbReference>
<proteinExistence type="predicted"/>
<sequence length="234" mass="26886">MNYSTLLFDLDDTLLDFKASEDQALRKLFHYLNVPLTPEIKEYYLTMNHQLWRDYEQGKLTRQEVTNGRFEKLFAALGKTVNGPQLDQKYREYLTQGHQLLGNSRAIIADLAAKADLYVVTNGVSQTQYKRLKEAQLLDYFKDIFVSEDTGYQKPMPEYFDYVTNRIPHFVAKKALVIGDSLTSDIKGANNAGLDSVWLNPEAKQLLPDVKPTYEVKVLEQLYPILGTTFNEKA</sequence>
<dbReference type="STRING" id="317010.RU96_GL001953"/>
<accession>A0A1L8R8C3</accession>
<dbReference type="EMBL" id="JXKG01000004">
    <property type="protein sequence ID" value="OJG15976.1"/>
    <property type="molecule type" value="Genomic_DNA"/>
</dbReference>
<evidence type="ECO:0000313" key="1">
    <source>
        <dbReference type="EMBL" id="OJG15976.1"/>
    </source>
</evidence>
<dbReference type="InterPro" id="IPR023214">
    <property type="entry name" value="HAD_sf"/>
</dbReference>
<dbReference type="PANTHER" id="PTHR47478">
    <property type="match status" value="1"/>
</dbReference>
<dbReference type="InterPro" id="IPR011951">
    <property type="entry name" value="HAD-SF_hydro_IA_YjjG/PynA"/>
</dbReference>
<dbReference type="Proteomes" id="UP000216797">
    <property type="component" value="Unassembled WGS sequence"/>
</dbReference>
<organism evidence="1 3">
    <name type="scientific">Enterococcus canintestini</name>
    <dbReference type="NCBI Taxonomy" id="317010"/>
    <lineage>
        <taxon>Bacteria</taxon>
        <taxon>Bacillati</taxon>
        <taxon>Bacillota</taxon>
        <taxon>Bacilli</taxon>
        <taxon>Lactobacillales</taxon>
        <taxon>Enterococcaceae</taxon>
        <taxon>Enterococcus</taxon>
    </lineage>
</organism>
<evidence type="ECO:0000313" key="4">
    <source>
        <dbReference type="Proteomes" id="UP000216797"/>
    </source>
</evidence>
<protein>
    <submittedName>
        <fullName evidence="2">HAD family hydrolase</fullName>
    </submittedName>
    <submittedName>
        <fullName evidence="1">TIGR02254 family HAD hydrolase</fullName>
    </submittedName>
</protein>
<evidence type="ECO:0000313" key="2">
    <source>
        <dbReference type="EMBL" id="PAB01008.1"/>
    </source>
</evidence>
<keyword evidence="1" id="KW-0378">Hydrolase</keyword>
<dbReference type="InterPro" id="IPR023198">
    <property type="entry name" value="PGP-like_dom2"/>
</dbReference>
<reference evidence="2 4" key="2">
    <citation type="submission" date="2015-08" db="EMBL/GenBank/DDBJ databases">
        <title>Enterococcus genome sequence.</title>
        <authorList>
            <person name="Acedo J.Z."/>
            <person name="Vederas J.C."/>
        </authorList>
    </citation>
    <scope>NUCLEOTIDE SEQUENCE [LARGE SCALE GENOMIC DNA]</scope>
    <source>
        <strain evidence="2 4">49</strain>
    </source>
</reference>
<dbReference type="EMBL" id="LHUG01000005">
    <property type="protein sequence ID" value="PAB01008.1"/>
    <property type="molecule type" value="Genomic_DNA"/>
</dbReference>
<dbReference type="InterPro" id="IPR052550">
    <property type="entry name" value="Pyrimidine_5'-ntase_YjjG"/>
</dbReference>
<dbReference type="InterPro" id="IPR036412">
    <property type="entry name" value="HAD-like_sf"/>
</dbReference>
<dbReference type="Pfam" id="PF13419">
    <property type="entry name" value="HAD_2"/>
    <property type="match status" value="1"/>
</dbReference>
<dbReference type="GO" id="GO:0008253">
    <property type="term" value="F:5'-nucleotidase activity"/>
    <property type="evidence" value="ECO:0007669"/>
    <property type="project" value="InterPro"/>
</dbReference>
<dbReference type="NCBIfam" id="TIGR01549">
    <property type="entry name" value="HAD-SF-IA-v1"/>
    <property type="match status" value="1"/>
</dbReference>
<dbReference type="PANTHER" id="PTHR47478:SF1">
    <property type="entry name" value="PYRIMIDINE 5'-NUCLEOTIDASE YJJG"/>
    <property type="match status" value="1"/>
</dbReference>
<name>A0A1L8R8C3_9ENTE</name>
<dbReference type="CDD" id="cd04305">
    <property type="entry name" value="HAD_Neu5Ac-Pase_like"/>
    <property type="match status" value="1"/>
</dbReference>
<dbReference type="NCBIfam" id="TIGR02254">
    <property type="entry name" value="YjjG_YfnB"/>
    <property type="match status" value="1"/>
</dbReference>
<dbReference type="Proteomes" id="UP000182835">
    <property type="component" value="Unassembled WGS sequence"/>
</dbReference>
<dbReference type="AlphaFoldDB" id="A0A1L8R8C3"/>
<dbReference type="SUPFAM" id="SSF56784">
    <property type="entry name" value="HAD-like"/>
    <property type="match status" value="1"/>
</dbReference>
<gene>
    <name evidence="2" type="ORF">AKL21_07055</name>
    <name evidence="1" type="ORF">RU96_GL001953</name>
</gene>
<dbReference type="OrthoDB" id="9802350at2"/>
<dbReference type="SFLD" id="SFLDS00003">
    <property type="entry name" value="Haloacid_Dehalogenase"/>
    <property type="match status" value="1"/>
</dbReference>
<dbReference type="SFLD" id="SFLDG01135">
    <property type="entry name" value="C1.5.6:_HAD__Beta-PGM__Phospha"/>
    <property type="match status" value="1"/>
</dbReference>
<dbReference type="RefSeq" id="WP_071864331.1">
    <property type="nucleotide sequence ID" value="NZ_JBHLVQ010000013.1"/>
</dbReference>